<comment type="similarity">
    <text evidence="6">Belongs to the RuvA family.</text>
</comment>
<dbReference type="InterPro" id="IPR036267">
    <property type="entry name" value="RuvA_C_sf"/>
</dbReference>
<dbReference type="InterPro" id="IPR013849">
    <property type="entry name" value="DNA_helicase_Holl-junc_RuvA_I"/>
</dbReference>
<reference evidence="9" key="2">
    <citation type="journal article" date="2017" name="Genome Announc.">
        <title>Draft genome sequence of Paludibacter jiangxiensis NM7(T), a propionate-producing fermentative bacterium.</title>
        <authorList>
            <person name="Qiu Y.-L."/>
            <person name="Tourlousse D.M."/>
            <person name="Matsuura N."/>
            <person name="Ohashi A."/>
            <person name="Sekiguchi Y."/>
        </authorList>
    </citation>
    <scope>NUCLEOTIDE SEQUENCE [LARGE SCALE GENOMIC DNA]</scope>
    <source>
        <strain evidence="9">NM7</strain>
    </source>
</reference>
<dbReference type="GO" id="GO:0000400">
    <property type="term" value="F:four-way junction DNA binding"/>
    <property type="evidence" value="ECO:0007669"/>
    <property type="project" value="UniProtKB-UniRule"/>
</dbReference>
<evidence type="ECO:0000256" key="5">
    <source>
        <dbReference type="ARBA" id="ARBA00023204"/>
    </source>
</evidence>
<dbReference type="SUPFAM" id="SSF46929">
    <property type="entry name" value="DNA helicase RuvA subunit, C-terminal domain"/>
    <property type="match status" value="1"/>
</dbReference>
<dbReference type="HAMAP" id="MF_00031">
    <property type="entry name" value="DNA_HJ_migration_RuvA"/>
    <property type="match status" value="1"/>
</dbReference>
<keyword evidence="2 6" id="KW-0227">DNA damage</keyword>
<evidence type="ECO:0000259" key="7">
    <source>
        <dbReference type="SMART" id="SM00278"/>
    </source>
</evidence>
<keyword evidence="5 6" id="KW-0234">DNA repair</keyword>
<dbReference type="CDD" id="cd14332">
    <property type="entry name" value="UBA_RuvA_C"/>
    <property type="match status" value="1"/>
</dbReference>
<evidence type="ECO:0000256" key="6">
    <source>
        <dbReference type="HAMAP-Rule" id="MF_00031"/>
    </source>
</evidence>
<dbReference type="GO" id="GO:0048476">
    <property type="term" value="C:Holliday junction resolvase complex"/>
    <property type="evidence" value="ECO:0007669"/>
    <property type="project" value="UniProtKB-UniRule"/>
</dbReference>
<dbReference type="GO" id="GO:0009378">
    <property type="term" value="F:four-way junction helicase activity"/>
    <property type="evidence" value="ECO:0007669"/>
    <property type="project" value="InterPro"/>
</dbReference>
<feature type="domain" description="Helix-hairpin-helix DNA-binding motif class 1" evidence="7">
    <location>
        <begin position="107"/>
        <end position="126"/>
    </location>
</feature>
<gene>
    <name evidence="6" type="primary">ruvA</name>
    <name evidence="8" type="ORF">PJIAN_2198</name>
</gene>
<organism evidence="8 9">
    <name type="scientific">Paludibacter jiangxiensis</name>
    <dbReference type="NCBI Taxonomy" id="681398"/>
    <lineage>
        <taxon>Bacteria</taxon>
        <taxon>Pseudomonadati</taxon>
        <taxon>Bacteroidota</taxon>
        <taxon>Bacteroidia</taxon>
        <taxon>Bacteroidales</taxon>
        <taxon>Paludibacteraceae</taxon>
        <taxon>Paludibacter</taxon>
    </lineage>
</organism>
<feature type="region of interest" description="Domain III" evidence="6">
    <location>
        <begin position="144"/>
        <end position="194"/>
    </location>
</feature>
<dbReference type="Gene3D" id="1.10.150.20">
    <property type="entry name" value="5' to 3' exonuclease, C-terminal subdomain"/>
    <property type="match status" value="1"/>
</dbReference>
<dbReference type="InterPro" id="IPR000085">
    <property type="entry name" value="RuvA"/>
</dbReference>
<comment type="caution">
    <text evidence="8">The sequence shown here is derived from an EMBL/GenBank/DDBJ whole genome shotgun (WGS) entry which is preliminary data.</text>
</comment>
<protein>
    <recommendedName>
        <fullName evidence="6">Holliday junction branch migration complex subunit RuvA</fullName>
    </recommendedName>
</protein>
<dbReference type="GO" id="GO:0009379">
    <property type="term" value="C:Holliday junction helicase complex"/>
    <property type="evidence" value="ECO:0007669"/>
    <property type="project" value="InterPro"/>
</dbReference>
<dbReference type="Pfam" id="PF01330">
    <property type="entry name" value="RuvA_N"/>
    <property type="match status" value="1"/>
</dbReference>
<dbReference type="InterPro" id="IPR010994">
    <property type="entry name" value="RuvA_2-like"/>
</dbReference>
<keyword evidence="1 6" id="KW-0963">Cytoplasm</keyword>
<evidence type="ECO:0000313" key="9">
    <source>
        <dbReference type="Proteomes" id="UP000076586"/>
    </source>
</evidence>
<dbReference type="Gene3D" id="1.10.8.10">
    <property type="entry name" value="DNA helicase RuvA subunit, C-terminal domain"/>
    <property type="match status" value="1"/>
</dbReference>
<dbReference type="GO" id="GO:0006310">
    <property type="term" value="P:DNA recombination"/>
    <property type="evidence" value="ECO:0007669"/>
    <property type="project" value="UniProtKB-UniRule"/>
</dbReference>
<sequence>MIDYIKGKITELTPTSATVETGGIGYLTHISLTTYSSLENKDSAQIYVYEAIREDAHLLFGFFTKEEREMFLLLISVSGIGANTARMILSSLSIAELQQHIAQDNVTAIKSIKGIGLKTAQRVIIDLKDKIGRIAGEAKTTGTESYSSVKQEAAQALMMLGFQQAPISKALEKIFAGSPSLTIEQAIKQALKLL</sequence>
<proteinExistence type="inferred from homology"/>
<comment type="function">
    <text evidence="6">The RuvA-RuvB-RuvC complex processes Holliday junction (HJ) DNA during genetic recombination and DNA repair, while the RuvA-RuvB complex plays an important role in the rescue of blocked DNA replication forks via replication fork reversal (RFR). RuvA specifically binds to HJ cruciform DNA, conferring on it an open structure. The RuvB hexamer acts as an ATP-dependent pump, pulling dsDNA into and through the RuvAB complex. HJ branch migration allows RuvC to scan DNA until it finds its consensus sequence, where it cleaves and resolves the cruciform DNA.</text>
</comment>
<dbReference type="InterPro" id="IPR012340">
    <property type="entry name" value="NA-bd_OB-fold"/>
</dbReference>
<keyword evidence="8" id="KW-0347">Helicase</keyword>
<dbReference type="RefSeq" id="WP_068703092.1">
    <property type="nucleotide sequence ID" value="NZ_BDCR01000002.1"/>
</dbReference>
<dbReference type="InterPro" id="IPR011114">
    <property type="entry name" value="RuvA_C"/>
</dbReference>
<reference evidence="9" key="1">
    <citation type="submission" date="2016-04" db="EMBL/GenBank/DDBJ databases">
        <title>Draft genome sequence of Paludibacter jiangxiensis strain NM7.</title>
        <authorList>
            <person name="Qiu Y."/>
            <person name="Matsuura N."/>
            <person name="Ohashi A."/>
            <person name="Tourlousse M.D."/>
            <person name="Sekiguchi Y."/>
        </authorList>
    </citation>
    <scope>NUCLEOTIDE SEQUENCE [LARGE SCALE GENOMIC DNA]</scope>
    <source>
        <strain evidence="9">NM7</strain>
    </source>
</reference>
<keyword evidence="3 6" id="KW-0238">DNA-binding</keyword>
<evidence type="ECO:0000256" key="2">
    <source>
        <dbReference type="ARBA" id="ARBA00022763"/>
    </source>
</evidence>
<dbReference type="Pfam" id="PF07499">
    <property type="entry name" value="RuvA_C"/>
    <property type="match status" value="1"/>
</dbReference>
<dbReference type="GO" id="GO:0005524">
    <property type="term" value="F:ATP binding"/>
    <property type="evidence" value="ECO:0007669"/>
    <property type="project" value="InterPro"/>
</dbReference>
<dbReference type="SUPFAM" id="SSF47781">
    <property type="entry name" value="RuvA domain 2-like"/>
    <property type="match status" value="1"/>
</dbReference>
<keyword evidence="9" id="KW-1185">Reference proteome</keyword>
<evidence type="ECO:0000256" key="1">
    <source>
        <dbReference type="ARBA" id="ARBA00022490"/>
    </source>
</evidence>
<dbReference type="STRING" id="681398.PJIAN_2198"/>
<dbReference type="GO" id="GO:0006281">
    <property type="term" value="P:DNA repair"/>
    <property type="evidence" value="ECO:0007669"/>
    <property type="project" value="UniProtKB-UniRule"/>
</dbReference>
<dbReference type="InterPro" id="IPR003583">
    <property type="entry name" value="Hlx-hairpin-Hlx_DNA-bd_motif"/>
</dbReference>
<keyword evidence="8" id="KW-0547">Nucleotide-binding</keyword>
<dbReference type="OrthoDB" id="5293449at2"/>
<keyword evidence="8" id="KW-0378">Hydrolase</keyword>
<dbReference type="EMBL" id="BDCR01000002">
    <property type="protein sequence ID" value="GAT62638.1"/>
    <property type="molecule type" value="Genomic_DNA"/>
</dbReference>
<evidence type="ECO:0000313" key="8">
    <source>
        <dbReference type="EMBL" id="GAT62638.1"/>
    </source>
</evidence>
<dbReference type="AlphaFoldDB" id="A0A170ZG38"/>
<accession>A0A170ZG38</accession>
<dbReference type="Pfam" id="PF14520">
    <property type="entry name" value="HHH_5"/>
    <property type="match status" value="1"/>
</dbReference>
<dbReference type="GO" id="GO:0005737">
    <property type="term" value="C:cytoplasm"/>
    <property type="evidence" value="ECO:0007669"/>
    <property type="project" value="UniProtKB-SubCell"/>
</dbReference>
<dbReference type="NCBIfam" id="TIGR00084">
    <property type="entry name" value="ruvA"/>
    <property type="match status" value="1"/>
</dbReference>
<comment type="domain">
    <text evidence="6">Has three domains with a flexible linker between the domains II and III and assumes an 'L' shape. Domain III is highly mobile and contacts RuvB.</text>
</comment>
<dbReference type="Gene3D" id="2.40.50.140">
    <property type="entry name" value="Nucleic acid-binding proteins"/>
    <property type="match status" value="1"/>
</dbReference>
<keyword evidence="8" id="KW-0067">ATP-binding</keyword>
<dbReference type="SMART" id="SM00278">
    <property type="entry name" value="HhH1"/>
    <property type="match status" value="2"/>
</dbReference>
<evidence type="ECO:0000256" key="4">
    <source>
        <dbReference type="ARBA" id="ARBA00023172"/>
    </source>
</evidence>
<comment type="caution">
    <text evidence="6">Lacks conserved residue(s) required for the propagation of feature annotation.</text>
</comment>
<name>A0A170ZG38_9BACT</name>
<dbReference type="SUPFAM" id="SSF50249">
    <property type="entry name" value="Nucleic acid-binding proteins"/>
    <property type="match status" value="1"/>
</dbReference>
<comment type="subunit">
    <text evidence="6">Homotetramer. Forms an RuvA(8)-RuvB(12)-Holliday junction (HJ) complex. HJ DNA is sandwiched between 2 RuvA tetramers; dsDNA enters through RuvA and exits via RuvB. An RuvB hexamer assembles on each DNA strand where it exits the tetramer. Each RuvB hexamer is contacted by two RuvA subunits (via domain III) on 2 adjacent RuvB subunits; this complex drives branch migration. In the full resolvosome a probable DNA-RuvA(4)-RuvB(12)-RuvC(2) complex forms which resolves the HJ.</text>
</comment>
<evidence type="ECO:0000256" key="3">
    <source>
        <dbReference type="ARBA" id="ARBA00023125"/>
    </source>
</evidence>
<comment type="subcellular location">
    <subcellularLocation>
        <location evidence="6">Cytoplasm</location>
    </subcellularLocation>
</comment>
<feature type="domain" description="Helix-hairpin-helix DNA-binding motif class 1" evidence="7">
    <location>
        <begin position="72"/>
        <end position="91"/>
    </location>
</feature>
<dbReference type="Proteomes" id="UP000076586">
    <property type="component" value="Unassembled WGS sequence"/>
</dbReference>
<keyword evidence="4 6" id="KW-0233">DNA recombination</keyword>